<evidence type="ECO:0000259" key="1">
    <source>
        <dbReference type="Pfam" id="PF01602"/>
    </source>
</evidence>
<dbReference type="PANTHER" id="PTHR10261">
    <property type="entry name" value="COATOMER SUBUNIT GAMMA"/>
    <property type="match status" value="1"/>
</dbReference>
<reference evidence="2 3" key="1">
    <citation type="submission" date="2024-02" db="EMBL/GenBank/DDBJ databases">
        <authorList>
            <person name="Chen Y."/>
            <person name="Shah S."/>
            <person name="Dougan E. K."/>
            <person name="Thang M."/>
            <person name="Chan C."/>
        </authorList>
    </citation>
    <scope>NUCLEOTIDE SEQUENCE [LARGE SCALE GENOMIC DNA]</scope>
</reference>
<dbReference type="InterPro" id="IPR016024">
    <property type="entry name" value="ARM-type_fold"/>
</dbReference>
<comment type="caution">
    <text evidence="2">The sequence shown here is derived from an EMBL/GenBank/DDBJ whole genome shotgun (WGS) entry which is preliminary data.</text>
</comment>
<dbReference type="InterPro" id="IPR011989">
    <property type="entry name" value="ARM-like"/>
</dbReference>
<sequence>MAAQSLRDTIKEKIATALKENLKMDEREFTNPWSTQDKASVLQESRCFSDAPIDAPKCLNLLTRIIYLIQQGEKFTAQELTNLFFGVTKLFQAQCTRLRRMVYLVIKELEPSDQEVFICMSCLIKDMNSKNDCFRANSIRVLSRVLDPAMAAQIDRYLKTAIVDKNPFVSSSALVCGMTLHATVPDVVKRWVNEIQDTVNSKHSMVQFHALALLYELKKGDRLALHKVVTSMARNSLKSPMAECLLIRYATQTLMSERDAQVEKTLMSYLDSCLRHKSEMVTYEAARAFCQLAAVDTDGASGHTVLGYDMTHATTILQIFLTSPKPVVRFGAIRTLNMLAQTRPQTASRCNCDMEPLLSDQNRNTATLALTTLLKTGHESNVERLVKQISSFMSDITEVFKVEVVRAVKGLCLLYPGKYKVLMSFLSSNLREDGTAEIKKDLVDALILIISQVPAAREVGLLHLCEFIEDCEYPNLCTRILGFLGEEVPSTSHPAKYIRFIYNRLILENALVRAAAVDALSKIAMKCANLRKDVLILLQCPDASGRCRHGRFRHGAPAVRR</sequence>
<keyword evidence="3" id="KW-1185">Reference proteome</keyword>
<name>A0ABP0IL87_9DINO</name>
<dbReference type="PANTHER" id="PTHR10261:SF0">
    <property type="entry name" value="COATOMER SUBUNIT GAMMA-2"/>
    <property type="match status" value="1"/>
</dbReference>
<dbReference type="EMBL" id="CAXAMN010002969">
    <property type="protein sequence ID" value="CAK9002247.1"/>
    <property type="molecule type" value="Genomic_DNA"/>
</dbReference>
<feature type="domain" description="Clathrin/coatomer adaptor adaptin-like N-terminal" evidence="1">
    <location>
        <begin position="41"/>
        <end position="528"/>
    </location>
</feature>
<protein>
    <recommendedName>
        <fullName evidence="1">Clathrin/coatomer adaptor adaptin-like N-terminal domain-containing protein</fullName>
    </recommendedName>
</protein>
<organism evidence="2 3">
    <name type="scientific">Durusdinium trenchii</name>
    <dbReference type="NCBI Taxonomy" id="1381693"/>
    <lineage>
        <taxon>Eukaryota</taxon>
        <taxon>Sar</taxon>
        <taxon>Alveolata</taxon>
        <taxon>Dinophyceae</taxon>
        <taxon>Suessiales</taxon>
        <taxon>Symbiodiniaceae</taxon>
        <taxon>Durusdinium</taxon>
    </lineage>
</organism>
<evidence type="ECO:0000313" key="3">
    <source>
        <dbReference type="Proteomes" id="UP001642484"/>
    </source>
</evidence>
<dbReference type="InterPro" id="IPR002553">
    <property type="entry name" value="Clathrin/coatomer_adapt-like_N"/>
</dbReference>
<accession>A0ABP0IL87</accession>
<evidence type="ECO:0000313" key="2">
    <source>
        <dbReference type="EMBL" id="CAK9002247.1"/>
    </source>
</evidence>
<dbReference type="Gene3D" id="1.25.10.10">
    <property type="entry name" value="Leucine-rich Repeat Variant"/>
    <property type="match status" value="1"/>
</dbReference>
<dbReference type="SUPFAM" id="SSF48371">
    <property type="entry name" value="ARM repeat"/>
    <property type="match status" value="1"/>
</dbReference>
<dbReference type="InterPro" id="IPR017106">
    <property type="entry name" value="Coatomer_gsu"/>
</dbReference>
<dbReference type="Pfam" id="PF01602">
    <property type="entry name" value="Adaptin_N"/>
    <property type="match status" value="1"/>
</dbReference>
<proteinExistence type="predicted"/>
<gene>
    <name evidence="2" type="ORF">CCMP2556_LOCUS6772</name>
</gene>
<dbReference type="Proteomes" id="UP001642484">
    <property type="component" value="Unassembled WGS sequence"/>
</dbReference>